<evidence type="ECO:0000313" key="18">
    <source>
        <dbReference type="EMBL" id="KAK7523816.1"/>
    </source>
</evidence>
<feature type="region of interest" description="Disordered" evidence="15">
    <location>
        <begin position="295"/>
        <end position="314"/>
    </location>
</feature>
<evidence type="ECO:0000256" key="8">
    <source>
        <dbReference type="ARBA" id="ARBA00022801"/>
    </source>
</evidence>
<dbReference type="EC" id="3.2.1.14" evidence="3"/>
<dbReference type="Pfam" id="PF00722">
    <property type="entry name" value="Glyco_hydro_16"/>
    <property type="match status" value="1"/>
</dbReference>
<keyword evidence="12" id="KW-0326">Glycosidase</keyword>
<evidence type="ECO:0000256" key="1">
    <source>
        <dbReference type="ARBA" id="ARBA00000822"/>
    </source>
</evidence>
<dbReference type="SUPFAM" id="SSF49899">
    <property type="entry name" value="Concanavalin A-like lectins/glucanases"/>
    <property type="match status" value="1"/>
</dbReference>
<dbReference type="EMBL" id="JBBPHU010000001">
    <property type="protein sequence ID" value="KAK7523816.1"/>
    <property type="molecule type" value="Genomic_DNA"/>
</dbReference>
<proteinExistence type="inferred from homology"/>
<evidence type="ECO:0000256" key="13">
    <source>
        <dbReference type="ARBA" id="ARBA00023316"/>
    </source>
</evidence>
<evidence type="ECO:0000256" key="16">
    <source>
        <dbReference type="SAM" id="SignalP"/>
    </source>
</evidence>
<comment type="subcellular location">
    <subcellularLocation>
        <location evidence="2">Membrane</location>
        <topology evidence="2">Lipid-anchor</topology>
        <topology evidence="2">GPI-anchor</topology>
    </subcellularLocation>
</comment>
<dbReference type="Gene3D" id="2.60.120.200">
    <property type="match status" value="1"/>
</dbReference>
<gene>
    <name evidence="18" type="ORF">IWZ03DRAFT_11538</name>
</gene>
<comment type="catalytic activity">
    <reaction evidence="1">
        <text>Random endo-hydrolysis of N-acetyl-beta-D-glucosaminide (1-&gt;4)-beta-linkages in chitin and chitodextrins.</text>
        <dbReference type="EC" id="3.2.1.14"/>
    </reaction>
</comment>
<dbReference type="PROSITE" id="PS51762">
    <property type="entry name" value="GH16_2"/>
    <property type="match status" value="1"/>
</dbReference>
<keyword evidence="9" id="KW-0472">Membrane</keyword>
<feature type="chain" id="PRO_5046264666" description="chitinase" evidence="16">
    <location>
        <begin position="24"/>
        <end position="348"/>
    </location>
</feature>
<dbReference type="PANTHER" id="PTHR10963:SF27">
    <property type="entry name" value="GLYCOSIDASE-RELATED"/>
    <property type="match status" value="1"/>
</dbReference>
<evidence type="ECO:0000259" key="17">
    <source>
        <dbReference type="PROSITE" id="PS51762"/>
    </source>
</evidence>
<evidence type="ECO:0000256" key="9">
    <source>
        <dbReference type="ARBA" id="ARBA00023136"/>
    </source>
</evidence>
<dbReference type="Proteomes" id="UP001363622">
    <property type="component" value="Unassembled WGS sequence"/>
</dbReference>
<evidence type="ECO:0000256" key="10">
    <source>
        <dbReference type="ARBA" id="ARBA00023180"/>
    </source>
</evidence>
<dbReference type="InterPro" id="IPR050546">
    <property type="entry name" value="Glycosyl_Hydrlase_16"/>
</dbReference>
<dbReference type="InterPro" id="IPR017168">
    <property type="entry name" value="CHR-like"/>
</dbReference>
<evidence type="ECO:0000256" key="2">
    <source>
        <dbReference type="ARBA" id="ARBA00004589"/>
    </source>
</evidence>
<keyword evidence="13" id="KW-0961">Cell wall biogenesis/degradation</keyword>
<evidence type="ECO:0000256" key="14">
    <source>
        <dbReference type="ARBA" id="ARBA00038074"/>
    </source>
</evidence>
<keyword evidence="10" id="KW-0325">Glycoprotein</keyword>
<feature type="compositionally biased region" description="Gly residues" evidence="15">
    <location>
        <begin position="302"/>
        <end position="314"/>
    </location>
</feature>
<comment type="similarity">
    <text evidence="14">Belongs to the glycosyl hydrolase 16 family. CRH1 subfamily.</text>
</comment>
<evidence type="ECO:0000256" key="4">
    <source>
        <dbReference type="ARBA" id="ARBA00022622"/>
    </source>
</evidence>
<name>A0ABR1KZQ8_9PEZI</name>
<evidence type="ECO:0000256" key="15">
    <source>
        <dbReference type="SAM" id="MobiDB-lite"/>
    </source>
</evidence>
<keyword evidence="8" id="KW-0378">Hydrolase</keyword>
<dbReference type="CDD" id="cd02183">
    <property type="entry name" value="GH16_fungal_CRH1_transglycosylase"/>
    <property type="match status" value="1"/>
</dbReference>
<reference evidence="18 19" key="1">
    <citation type="submission" date="2024-04" db="EMBL/GenBank/DDBJ databases">
        <title>Phyllosticta paracitricarpa is synonymous to the EU quarantine fungus P. citricarpa based on phylogenomic analyses.</title>
        <authorList>
            <consortium name="Lawrence Berkeley National Laboratory"/>
            <person name="Van Ingen-Buijs V.A."/>
            <person name="Van Westerhoven A.C."/>
            <person name="Haridas S."/>
            <person name="Skiadas P."/>
            <person name="Martin F."/>
            <person name="Groenewald J.Z."/>
            <person name="Crous P.W."/>
            <person name="Seidl M.F."/>
        </authorList>
    </citation>
    <scope>NUCLEOTIDE SEQUENCE [LARGE SCALE GENOMIC DNA]</scope>
    <source>
        <strain evidence="18 19">CBS 123371</strain>
    </source>
</reference>
<evidence type="ECO:0000256" key="3">
    <source>
        <dbReference type="ARBA" id="ARBA00012729"/>
    </source>
</evidence>
<keyword evidence="6" id="KW-0808">Transferase</keyword>
<evidence type="ECO:0000256" key="5">
    <source>
        <dbReference type="ARBA" id="ARBA00022676"/>
    </source>
</evidence>
<dbReference type="InterPro" id="IPR013320">
    <property type="entry name" value="ConA-like_dom_sf"/>
</dbReference>
<organism evidence="18 19">
    <name type="scientific">Phyllosticta citriasiana</name>
    <dbReference type="NCBI Taxonomy" id="595635"/>
    <lineage>
        <taxon>Eukaryota</taxon>
        <taxon>Fungi</taxon>
        <taxon>Dikarya</taxon>
        <taxon>Ascomycota</taxon>
        <taxon>Pezizomycotina</taxon>
        <taxon>Dothideomycetes</taxon>
        <taxon>Dothideomycetes incertae sedis</taxon>
        <taxon>Botryosphaeriales</taxon>
        <taxon>Phyllostictaceae</taxon>
        <taxon>Phyllosticta</taxon>
    </lineage>
</organism>
<keyword evidence="7 16" id="KW-0732">Signal</keyword>
<evidence type="ECO:0000256" key="12">
    <source>
        <dbReference type="ARBA" id="ARBA00023295"/>
    </source>
</evidence>
<evidence type="ECO:0000256" key="7">
    <source>
        <dbReference type="ARBA" id="ARBA00022729"/>
    </source>
</evidence>
<feature type="domain" description="GH16" evidence="17">
    <location>
        <begin position="25"/>
        <end position="235"/>
    </location>
</feature>
<sequence length="348" mass="37218">MRQQQMFGAATALLTALVPLASAQLTTDCNPTENSTCPADSGLNKSTFYTDFTTGDNSSWTGAIGTTLEYSENGAAFVIENENQAPTLMTDFYIFFGYVEVEMRAANGTGVVSSIVLESDDLDEIDWEWLGGNNTSVETNYFGKGNTTSYDRAIYYGVDTPTDTFHKYGINWTPEAITWSIDGQDVRTLNYSDALNGRNFPQTPSRISLGVWSAGTKKQNYWTVQWAGGYTDFDQGPYIMYVKNVKVINYNPGMNYNWTDTTGDYKSIKVLNTTVADNTTAVLASASASAAGTANTASSSSSGGGNFAQSSGGSGGGDDSAASASMDRAWILTGSISLVGFALGFAML</sequence>
<accession>A0ABR1KZQ8</accession>
<keyword evidence="4" id="KW-0336">GPI-anchor</keyword>
<keyword evidence="5" id="KW-0328">Glycosyltransferase</keyword>
<feature type="signal peptide" evidence="16">
    <location>
        <begin position="1"/>
        <end position="23"/>
    </location>
</feature>
<evidence type="ECO:0000313" key="19">
    <source>
        <dbReference type="Proteomes" id="UP001363622"/>
    </source>
</evidence>
<keyword evidence="11" id="KW-0449">Lipoprotein</keyword>
<evidence type="ECO:0000256" key="11">
    <source>
        <dbReference type="ARBA" id="ARBA00023288"/>
    </source>
</evidence>
<keyword evidence="19" id="KW-1185">Reference proteome</keyword>
<protein>
    <recommendedName>
        <fullName evidence="3">chitinase</fullName>
        <ecNumber evidence="3">3.2.1.14</ecNumber>
    </recommendedName>
</protein>
<evidence type="ECO:0000256" key="6">
    <source>
        <dbReference type="ARBA" id="ARBA00022679"/>
    </source>
</evidence>
<dbReference type="InterPro" id="IPR000757">
    <property type="entry name" value="Beta-glucanase-like"/>
</dbReference>
<dbReference type="PANTHER" id="PTHR10963">
    <property type="entry name" value="GLYCOSYL HYDROLASE-RELATED"/>
    <property type="match status" value="1"/>
</dbReference>
<dbReference type="PIRSF" id="PIRSF037299">
    <property type="entry name" value="Glycosidase_CRH1_prd"/>
    <property type="match status" value="1"/>
</dbReference>
<comment type="caution">
    <text evidence="18">The sequence shown here is derived from an EMBL/GenBank/DDBJ whole genome shotgun (WGS) entry which is preliminary data.</text>
</comment>